<dbReference type="AlphaFoldDB" id="A0A164P0K0"/>
<dbReference type="STRING" id="455432.AWN90_23365"/>
<name>A0A164P0K0_9NOCA</name>
<gene>
    <name evidence="2" type="ORF">AWN90_23365</name>
</gene>
<protein>
    <recommendedName>
        <fullName evidence="4">WXG100 family type VII secretion target</fullName>
    </recommendedName>
</protein>
<dbReference type="EMBL" id="LWGR01000004">
    <property type="protein sequence ID" value="KZM74953.1"/>
    <property type="molecule type" value="Genomic_DNA"/>
</dbReference>
<dbReference type="Proteomes" id="UP000076512">
    <property type="component" value="Unassembled WGS sequence"/>
</dbReference>
<proteinExistence type="predicted"/>
<evidence type="ECO:0000313" key="3">
    <source>
        <dbReference type="Proteomes" id="UP000076512"/>
    </source>
</evidence>
<keyword evidence="1" id="KW-0175">Coiled coil</keyword>
<organism evidence="2 3">
    <name type="scientific">Nocardia terpenica</name>
    <dbReference type="NCBI Taxonomy" id="455432"/>
    <lineage>
        <taxon>Bacteria</taxon>
        <taxon>Bacillati</taxon>
        <taxon>Actinomycetota</taxon>
        <taxon>Actinomycetes</taxon>
        <taxon>Mycobacteriales</taxon>
        <taxon>Nocardiaceae</taxon>
        <taxon>Nocardia</taxon>
    </lineage>
</organism>
<comment type="caution">
    <text evidence="2">The sequence shown here is derived from an EMBL/GenBank/DDBJ whole genome shotgun (WGS) entry which is preliminary data.</text>
</comment>
<accession>A0A164P0K0</accession>
<feature type="coiled-coil region" evidence="1">
    <location>
        <begin position="157"/>
        <end position="184"/>
    </location>
</feature>
<keyword evidence="3" id="KW-1185">Reference proteome</keyword>
<reference evidence="2 3" key="1">
    <citation type="submission" date="2016-04" db="EMBL/GenBank/DDBJ databases">
        <authorList>
            <person name="Evans L.H."/>
            <person name="Alamgir A."/>
            <person name="Owens N."/>
            <person name="Weber N.D."/>
            <person name="Virtaneva K."/>
            <person name="Barbian K."/>
            <person name="Babar A."/>
            <person name="Rosenke K."/>
        </authorList>
    </citation>
    <scope>NUCLEOTIDE SEQUENCE [LARGE SCALE GENOMIC DNA]</scope>
    <source>
        <strain evidence="2 3">IFM 0406</strain>
    </source>
</reference>
<evidence type="ECO:0000313" key="2">
    <source>
        <dbReference type="EMBL" id="KZM74953.1"/>
    </source>
</evidence>
<sequence length="405" mass="42099">MGFNPVPGSPADVTGLRGQIDSAHEAVRDTNELLGRLRNSNDSVWVGEGGDAFRAALDATLAQDLGYAQSSLERAVGLCDQWHTGLVGFQDTAHGLETEAAAARGQHAQAVAALQRAQSNPDLGLANRQFSDANQLAAAQSRLNAAVAQVHSASTAVDESQGQIDSIIKRARDLESEHNRLARTIASELDAAAKDFAPSPPDKSIWDRITDAVKGIGKFIADHRKQIHDILGGVAAVSGLLALITPPPADAVFAGVALVAGAGALATDFVDPKVREAFGDIFHGDFSKEALTKIGTTVGMDALGVIPGVGAASKGVSAFREVGELGPALRSFTEASQAPGIASKILDRIPRPGEATVWLQDVSQVSRHSPGTALAGIELVSRSAKAGLGAFKLESNTWNLITGHD</sequence>
<evidence type="ECO:0000256" key="1">
    <source>
        <dbReference type="SAM" id="Coils"/>
    </source>
</evidence>
<evidence type="ECO:0008006" key="4">
    <source>
        <dbReference type="Google" id="ProtNLM"/>
    </source>
</evidence>
<dbReference type="Gene3D" id="1.10.287.1490">
    <property type="match status" value="1"/>
</dbReference>